<organism evidence="1 2">
    <name type="scientific">Gymnopilus junonius</name>
    <name type="common">Spectacular rustgill mushroom</name>
    <name type="synonym">Gymnopilus spectabilis subsp. junonius</name>
    <dbReference type="NCBI Taxonomy" id="109634"/>
    <lineage>
        <taxon>Eukaryota</taxon>
        <taxon>Fungi</taxon>
        <taxon>Dikarya</taxon>
        <taxon>Basidiomycota</taxon>
        <taxon>Agaricomycotina</taxon>
        <taxon>Agaricomycetes</taxon>
        <taxon>Agaricomycetidae</taxon>
        <taxon>Agaricales</taxon>
        <taxon>Agaricineae</taxon>
        <taxon>Hymenogastraceae</taxon>
        <taxon>Gymnopilus</taxon>
    </lineage>
</organism>
<name>A0A9P5NNH2_GYMJU</name>
<comment type="caution">
    <text evidence="1">The sequence shown here is derived from an EMBL/GenBank/DDBJ whole genome shotgun (WGS) entry which is preliminary data.</text>
</comment>
<dbReference type="Proteomes" id="UP000724874">
    <property type="component" value="Unassembled WGS sequence"/>
</dbReference>
<dbReference type="AlphaFoldDB" id="A0A9P5NNH2"/>
<keyword evidence="2" id="KW-1185">Reference proteome</keyword>
<gene>
    <name evidence="1" type="ORF">CPB84DRAFT_1848119</name>
</gene>
<accession>A0A9P5NNH2</accession>
<dbReference type="EMBL" id="JADNYJ010000059">
    <property type="protein sequence ID" value="KAF8896759.1"/>
    <property type="molecule type" value="Genomic_DNA"/>
</dbReference>
<proteinExistence type="predicted"/>
<reference evidence="1" key="1">
    <citation type="submission" date="2020-11" db="EMBL/GenBank/DDBJ databases">
        <authorList>
            <consortium name="DOE Joint Genome Institute"/>
            <person name="Ahrendt S."/>
            <person name="Riley R."/>
            <person name="Andreopoulos W."/>
            <person name="LaButti K."/>
            <person name="Pangilinan J."/>
            <person name="Ruiz-duenas F.J."/>
            <person name="Barrasa J.M."/>
            <person name="Sanchez-Garcia M."/>
            <person name="Camarero S."/>
            <person name="Miyauchi S."/>
            <person name="Serrano A."/>
            <person name="Linde D."/>
            <person name="Babiker R."/>
            <person name="Drula E."/>
            <person name="Ayuso-Fernandez I."/>
            <person name="Pacheco R."/>
            <person name="Padilla G."/>
            <person name="Ferreira P."/>
            <person name="Barriuso J."/>
            <person name="Kellner H."/>
            <person name="Castanera R."/>
            <person name="Alfaro M."/>
            <person name="Ramirez L."/>
            <person name="Pisabarro A.G."/>
            <person name="Kuo A."/>
            <person name="Tritt A."/>
            <person name="Lipzen A."/>
            <person name="He G."/>
            <person name="Yan M."/>
            <person name="Ng V."/>
            <person name="Cullen D."/>
            <person name="Martin F."/>
            <person name="Rosso M.-N."/>
            <person name="Henrissat B."/>
            <person name="Hibbett D."/>
            <person name="Martinez A.T."/>
            <person name="Grigoriev I.V."/>
        </authorList>
    </citation>
    <scope>NUCLEOTIDE SEQUENCE</scope>
    <source>
        <strain evidence="1">AH 44721</strain>
    </source>
</reference>
<protein>
    <submittedName>
        <fullName evidence="1">Uncharacterized protein</fullName>
    </submittedName>
</protein>
<dbReference type="OrthoDB" id="428577at2759"/>
<evidence type="ECO:0000313" key="1">
    <source>
        <dbReference type="EMBL" id="KAF8896759.1"/>
    </source>
</evidence>
<sequence length="129" mass="14037">MLTYGIRYVGKLCSPAVHILVVLYVAGSRNFKSLSNLTLQTRRAANPPYAITTDVDLALTPPVVTASYECAAPLEVSPSPDVMTRVFVIFQGVQDGKMAEWPMASAHADETSVDWVLEWGGMEVFRGSS</sequence>
<evidence type="ECO:0000313" key="2">
    <source>
        <dbReference type="Proteomes" id="UP000724874"/>
    </source>
</evidence>